<evidence type="ECO:0000256" key="1">
    <source>
        <dbReference type="SAM" id="MobiDB-lite"/>
    </source>
</evidence>
<dbReference type="Pfam" id="PF12622">
    <property type="entry name" value="NpwBP"/>
    <property type="match status" value="1"/>
</dbReference>
<organism evidence="2 3">
    <name type="scientific">Huiozyma naganishii (strain ATCC MYA-139 / BCRC 22969 / CBS 8797 / KCTC 17520 / NBRC 10181 / NCYC 3082 / Yp74L-3)</name>
    <name type="common">Yeast</name>
    <name type="synonym">Kazachstania naganishii</name>
    <dbReference type="NCBI Taxonomy" id="1071383"/>
    <lineage>
        <taxon>Eukaryota</taxon>
        <taxon>Fungi</taxon>
        <taxon>Dikarya</taxon>
        <taxon>Ascomycota</taxon>
        <taxon>Saccharomycotina</taxon>
        <taxon>Saccharomycetes</taxon>
        <taxon>Saccharomycetales</taxon>
        <taxon>Saccharomycetaceae</taxon>
        <taxon>Huiozyma</taxon>
    </lineage>
</organism>
<dbReference type="HOGENOM" id="CLU_2360035_0_0_1"/>
<feature type="region of interest" description="Disordered" evidence="1">
    <location>
        <begin position="1"/>
        <end position="46"/>
    </location>
</feature>
<name>J7S3L6_HUIN7</name>
<evidence type="ECO:0000313" key="2">
    <source>
        <dbReference type="EMBL" id="CCK68046.1"/>
    </source>
</evidence>
<dbReference type="RefSeq" id="XP_022462292.1">
    <property type="nucleotide sequence ID" value="XM_022607952.1"/>
</dbReference>
<evidence type="ECO:0000313" key="3">
    <source>
        <dbReference type="Proteomes" id="UP000006310"/>
    </source>
</evidence>
<accession>J7S3L6</accession>
<feature type="compositionally biased region" description="Basic and acidic residues" evidence="1">
    <location>
        <begin position="1"/>
        <end position="43"/>
    </location>
</feature>
<dbReference type="Proteomes" id="UP000006310">
    <property type="component" value="Chromosome 1"/>
</dbReference>
<dbReference type="GeneID" id="34523681"/>
<keyword evidence="3" id="KW-1185">Reference proteome</keyword>
<proteinExistence type="predicted"/>
<dbReference type="EMBL" id="HE978314">
    <property type="protein sequence ID" value="CCK68046.1"/>
    <property type="molecule type" value="Genomic_DNA"/>
</dbReference>
<dbReference type="KEGG" id="kng:KNAG_0A03660"/>
<dbReference type="AlphaFoldDB" id="J7S3L6"/>
<reference evidence="2 3" key="1">
    <citation type="journal article" date="2011" name="Proc. Natl. Acad. Sci. U.S.A.">
        <title>Evolutionary erosion of yeast sex chromosomes by mating-type switching accidents.</title>
        <authorList>
            <person name="Gordon J.L."/>
            <person name="Armisen D."/>
            <person name="Proux-Wera E."/>
            <person name="Oheigeartaigh S.S."/>
            <person name="Byrne K.P."/>
            <person name="Wolfe K.H."/>
        </authorList>
    </citation>
    <scope>NUCLEOTIDE SEQUENCE [LARGE SCALE GENOMIC DNA]</scope>
    <source>
        <strain evidence="3">ATCC MYA-139 / BCRC 22969 / CBS 8797 / CCRC 22969 / KCTC 17520 / NBRC 10181 / NCYC 3082</strain>
    </source>
</reference>
<protein>
    <recommendedName>
        <fullName evidence="4">Altered inheritance of mitochondria protein 4</fullName>
    </recommendedName>
</protein>
<sequence length="96" mass="10922">MSSSYKVEKPSKSKTRNESSNKRVTKEGTPEKTAIDDDSKELSSKSIFFDPDWNPEGRAPLGHKNISYNFATFNRRLELEPKLSGLHNVKLPDVLR</sequence>
<dbReference type="GO" id="GO:0005737">
    <property type="term" value="C:cytoplasm"/>
    <property type="evidence" value="ECO:0007669"/>
    <property type="project" value="EnsemblFungi"/>
</dbReference>
<dbReference type="OrthoDB" id="4041945at2759"/>
<reference evidence="3" key="2">
    <citation type="submission" date="2012-08" db="EMBL/GenBank/DDBJ databases">
        <title>Genome sequence of Kazachstania naganishii.</title>
        <authorList>
            <person name="Gordon J.L."/>
            <person name="Armisen D."/>
            <person name="Proux-Wera E."/>
            <person name="OhEigeartaigh S.S."/>
            <person name="Byrne K.P."/>
            <person name="Wolfe K.H."/>
        </authorList>
    </citation>
    <scope>NUCLEOTIDE SEQUENCE [LARGE SCALE GENOMIC DNA]</scope>
    <source>
        <strain evidence="3">ATCC MYA-139 / BCRC 22969 / CBS 8797 / CCRC 22969 / KCTC 17520 / NBRC 10181 / NCYC 3082</strain>
    </source>
</reference>
<gene>
    <name evidence="2" type="primary">KNAG0A03660</name>
    <name evidence="2" type="ordered locus">KNAG_0A03660</name>
</gene>
<evidence type="ECO:0008006" key="4">
    <source>
        <dbReference type="Google" id="ProtNLM"/>
    </source>
</evidence>